<reference evidence="13" key="1">
    <citation type="submission" date="2020-10" db="EMBL/GenBank/DDBJ databases">
        <authorList>
            <person name="Gilroy R."/>
        </authorList>
    </citation>
    <scope>NUCLEOTIDE SEQUENCE</scope>
    <source>
        <strain evidence="13">CHK176-22527</strain>
    </source>
</reference>
<dbReference type="CDD" id="cd00712">
    <property type="entry name" value="AsnB"/>
    <property type="match status" value="1"/>
</dbReference>
<evidence type="ECO:0000256" key="2">
    <source>
        <dbReference type="ARBA" id="ARBA00005752"/>
    </source>
</evidence>
<comment type="catalytic activity">
    <reaction evidence="8">
        <text>L-aspartate + L-glutamine + ATP + H2O = L-asparagine + L-glutamate + AMP + diphosphate + H(+)</text>
        <dbReference type="Rhea" id="RHEA:12228"/>
        <dbReference type="ChEBI" id="CHEBI:15377"/>
        <dbReference type="ChEBI" id="CHEBI:15378"/>
        <dbReference type="ChEBI" id="CHEBI:29985"/>
        <dbReference type="ChEBI" id="CHEBI:29991"/>
        <dbReference type="ChEBI" id="CHEBI:30616"/>
        <dbReference type="ChEBI" id="CHEBI:33019"/>
        <dbReference type="ChEBI" id="CHEBI:58048"/>
        <dbReference type="ChEBI" id="CHEBI:58359"/>
        <dbReference type="ChEBI" id="CHEBI:456215"/>
        <dbReference type="EC" id="6.3.5.4"/>
    </reaction>
</comment>
<keyword evidence="7 9" id="KW-0315">Glutamine amidotransferase</keyword>
<dbReference type="GO" id="GO:0005829">
    <property type="term" value="C:cytosol"/>
    <property type="evidence" value="ECO:0007669"/>
    <property type="project" value="TreeGrafter"/>
</dbReference>
<dbReference type="Pfam" id="PF13537">
    <property type="entry name" value="GATase_7"/>
    <property type="match status" value="1"/>
</dbReference>
<evidence type="ECO:0000256" key="3">
    <source>
        <dbReference type="ARBA" id="ARBA00012737"/>
    </source>
</evidence>
<keyword evidence="4 10" id="KW-0547">Nucleotide-binding</keyword>
<evidence type="ECO:0000256" key="9">
    <source>
        <dbReference type="PIRSR" id="PIRSR001589-1"/>
    </source>
</evidence>
<sequence>MCGFVGFFNNSSDSETNGRIIRDMADKIAHRGPNQDDYFVDDDVSLGFRRLSIIDLEGGSQPIYNEDRTKVLVFNGEIYNYQTLREDLIKKGHDFSTSSDSEVLLHGYEEYGTEFTKKLRGMYAYLIWDMKEKTLFGARDIFGIKPLFYYKKGDSLMFASEIKAFTANPYFEKELNKERIPEYLCFEYIPTDETLFKNVYKMPPGHFFTVRDGEMKVEPYFEMKYDIDNSKSLEEWEDIISETFRGSIEAHGVADVEVGCFLSSGVDSSYVVKEIKKDHKLKTFSVGFVEEKYSELKYAEDYAKEVGVDIYTKKISADEYFDAAPYVQYYMDEPLPNPSAVALYFLAQKAAEQVKVVLSGEGADELFGGYYYYQDPIAFESYQKKVPKFIRKAAASLAKVLPNGFHGKRFLIRGAQSVDEYYIRNNYNFNYAERDKLLKPAIPAEKPSFYSKKFFDRCKGEDDITRMQYVDMNTWLVQDILVKADRMSMAHSLELRVPFLDKEMLKLALSIPSKYRVSKSLTKIALRGAARKQLPEKTAEMKKRGFPVPLNDWLKQDKFYNMVKEKFTGDVAAEFFNTEYIMKLLDDHRDGKAKNMKRIWTVYSFILWYENYFVRNGEAA</sequence>
<evidence type="ECO:0000313" key="13">
    <source>
        <dbReference type="EMBL" id="HIT99170.1"/>
    </source>
</evidence>
<reference evidence="13" key="2">
    <citation type="journal article" date="2021" name="PeerJ">
        <title>Extensive microbial diversity within the chicken gut microbiome revealed by metagenomics and culture.</title>
        <authorList>
            <person name="Gilroy R."/>
            <person name="Ravi A."/>
            <person name="Getino M."/>
            <person name="Pursley I."/>
            <person name="Horton D.L."/>
            <person name="Alikhan N.F."/>
            <person name="Baker D."/>
            <person name="Gharbi K."/>
            <person name="Hall N."/>
            <person name="Watson M."/>
            <person name="Adriaenssens E.M."/>
            <person name="Foster-Nyarko E."/>
            <person name="Jarju S."/>
            <person name="Secka A."/>
            <person name="Antonio M."/>
            <person name="Oren A."/>
            <person name="Chaudhuri R.R."/>
            <person name="La Ragione R."/>
            <person name="Hildebrand F."/>
            <person name="Pallen M.J."/>
        </authorList>
    </citation>
    <scope>NUCLEOTIDE SEQUENCE</scope>
    <source>
        <strain evidence="13">CHK176-22527</strain>
    </source>
</reference>
<dbReference type="EC" id="6.3.5.4" evidence="3"/>
<dbReference type="InterPro" id="IPR006426">
    <property type="entry name" value="Asn_synth_AEB"/>
</dbReference>
<keyword evidence="9" id="KW-0028">Amino-acid biosynthesis</keyword>
<accession>A0A9D1KVK1</accession>
<evidence type="ECO:0000256" key="10">
    <source>
        <dbReference type="PIRSR" id="PIRSR001589-2"/>
    </source>
</evidence>
<name>A0A9D1KVK1_9FIRM</name>
<evidence type="ECO:0000256" key="5">
    <source>
        <dbReference type="ARBA" id="ARBA00022840"/>
    </source>
</evidence>
<feature type="binding site" evidence="10">
    <location>
        <position position="286"/>
    </location>
    <ligand>
        <name>ATP</name>
        <dbReference type="ChEBI" id="CHEBI:30616"/>
    </ligand>
</feature>
<dbReference type="InterPro" id="IPR001962">
    <property type="entry name" value="Asn_synthase"/>
</dbReference>
<protein>
    <recommendedName>
        <fullName evidence="3">asparagine synthase (glutamine-hydrolyzing)</fullName>
        <ecNumber evidence="3">6.3.5.4</ecNumber>
    </recommendedName>
</protein>
<dbReference type="GO" id="GO:0004066">
    <property type="term" value="F:asparagine synthase (glutamine-hydrolyzing) activity"/>
    <property type="evidence" value="ECO:0007669"/>
    <property type="project" value="UniProtKB-EC"/>
</dbReference>
<comment type="pathway">
    <text evidence="1">Amino-acid biosynthesis; L-asparagine biosynthesis; L-asparagine from L-aspartate (L-Gln route): step 1/1.</text>
</comment>
<dbReference type="NCBIfam" id="TIGR01536">
    <property type="entry name" value="asn_synth_AEB"/>
    <property type="match status" value="1"/>
</dbReference>
<dbReference type="CDD" id="cd01991">
    <property type="entry name" value="Asn_synthase_B_C"/>
    <property type="match status" value="1"/>
</dbReference>
<gene>
    <name evidence="13" type="primary">asnB</name>
    <name evidence="13" type="ORF">IAD12_02820</name>
</gene>
<evidence type="ECO:0000313" key="14">
    <source>
        <dbReference type="Proteomes" id="UP000824159"/>
    </source>
</evidence>
<keyword evidence="6 9" id="KW-0061">Asparagine biosynthesis</keyword>
<evidence type="ECO:0000256" key="1">
    <source>
        <dbReference type="ARBA" id="ARBA00005187"/>
    </source>
</evidence>
<evidence type="ECO:0000259" key="12">
    <source>
        <dbReference type="PROSITE" id="PS51278"/>
    </source>
</evidence>
<evidence type="ECO:0000256" key="11">
    <source>
        <dbReference type="PIRSR" id="PIRSR001589-3"/>
    </source>
</evidence>
<evidence type="ECO:0000256" key="8">
    <source>
        <dbReference type="ARBA" id="ARBA00048741"/>
    </source>
</evidence>
<dbReference type="PROSITE" id="PS51278">
    <property type="entry name" value="GATASE_TYPE_2"/>
    <property type="match status" value="1"/>
</dbReference>
<organism evidence="13 14">
    <name type="scientific">Candidatus Allocopromorpha excrementavium</name>
    <dbReference type="NCBI Taxonomy" id="2840741"/>
    <lineage>
        <taxon>Bacteria</taxon>
        <taxon>Bacillati</taxon>
        <taxon>Bacillota</taxon>
        <taxon>Clostridia</taxon>
        <taxon>Eubacteriales</taxon>
        <taxon>Eubacteriaceae</taxon>
        <taxon>Eubacteriaceae incertae sedis</taxon>
        <taxon>Candidatus Allocopromorpha</taxon>
    </lineage>
</organism>
<dbReference type="InterPro" id="IPR033738">
    <property type="entry name" value="AsnB_N"/>
</dbReference>
<dbReference type="SUPFAM" id="SSF56235">
    <property type="entry name" value="N-terminal nucleophile aminohydrolases (Ntn hydrolases)"/>
    <property type="match status" value="1"/>
</dbReference>
<dbReference type="GO" id="GO:0006529">
    <property type="term" value="P:asparagine biosynthetic process"/>
    <property type="evidence" value="ECO:0007669"/>
    <property type="project" value="UniProtKB-KW"/>
</dbReference>
<feature type="binding site" evidence="10">
    <location>
        <position position="100"/>
    </location>
    <ligand>
        <name>L-glutamine</name>
        <dbReference type="ChEBI" id="CHEBI:58359"/>
    </ligand>
</feature>
<dbReference type="Pfam" id="PF00733">
    <property type="entry name" value="Asn_synthase"/>
    <property type="match status" value="1"/>
</dbReference>
<dbReference type="PANTHER" id="PTHR43284:SF1">
    <property type="entry name" value="ASPARAGINE SYNTHETASE"/>
    <property type="match status" value="1"/>
</dbReference>
<feature type="active site" description="For GATase activity" evidence="9">
    <location>
        <position position="2"/>
    </location>
</feature>
<evidence type="ECO:0000256" key="7">
    <source>
        <dbReference type="ARBA" id="ARBA00022962"/>
    </source>
</evidence>
<dbReference type="InterPro" id="IPR051786">
    <property type="entry name" value="ASN_synthetase/amidase"/>
</dbReference>
<dbReference type="SUPFAM" id="SSF52402">
    <property type="entry name" value="Adenine nucleotide alpha hydrolases-like"/>
    <property type="match status" value="1"/>
</dbReference>
<dbReference type="AlphaFoldDB" id="A0A9D1KVK1"/>
<feature type="binding site" evidence="10">
    <location>
        <begin position="359"/>
        <end position="360"/>
    </location>
    <ligand>
        <name>ATP</name>
        <dbReference type="ChEBI" id="CHEBI:30616"/>
    </ligand>
</feature>
<dbReference type="InterPro" id="IPR017932">
    <property type="entry name" value="GATase_2_dom"/>
</dbReference>
<feature type="site" description="Important for beta-aspartyl-AMP intermediate formation" evidence="11">
    <location>
        <position position="361"/>
    </location>
</feature>
<comment type="similarity">
    <text evidence="2">Belongs to the asparagine synthetase family.</text>
</comment>
<dbReference type="InterPro" id="IPR029055">
    <property type="entry name" value="Ntn_hydrolases_N"/>
</dbReference>
<dbReference type="Proteomes" id="UP000824159">
    <property type="component" value="Unassembled WGS sequence"/>
</dbReference>
<dbReference type="PIRSF" id="PIRSF001589">
    <property type="entry name" value="Asn_synthetase_glu-h"/>
    <property type="match status" value="1"/>
</dbReference>
<dbReference type="InterPro" id="IPR014729">
    <property type="entry name" value="Rossmann-like_a/b/a_fold"/>
</dbReference>
<keyword evidence="5 10" id="KW-0067">ATP-binding</keyword>
<dbReference type="EMBL" id="DVLX01000028">
    <property type="protein sequence ID" value="HIT99170.1"/>
    <property type="molecule type" value="Genomic_DNA"/>
</dbReference>
<feature type="domain" description="Glutamine amidotransferase type-2" evidence="12">
    <location>
        <begin position="2"/>
        <end position="213"/>
    </location>
</feature>
<dbReference type="Gene3D" id="3.40.50.620">
    <property type="entry name" value="HUPs"/>
    <property type="match status" value="1"/>
</dbReference>
<proteinExistence type="inferred from homology"/>
<dbReference type="PANTHER" id="PTHR43284">
    <property type="entry name" value="ASPARAGINE SYNTHETASE (GLUTAMINE-HYDROLYZING)"/>
    <property type="match status" value="1"/>
</dbReference>
<dbReference type="GO" id="GO:0005524">
    <property type="term" value="F:ATP binding"/>
    <property type="evidence" value="ECO:0007669"/>
    <property type="project" value="UniProtKB-KW"/>
</dbReference>
<evidence type="ECO:0000256" key="4">
    <source>
        <dbReference type="ARBA" id="ARBA00022741"/>
    </source>
</evidence>
<evidence type="ECO:0000256" key="6">
    <source>
        <dbReference type="ARBA" id="ARBA00022888"/>
    </source>
</evidence>
<keyword evidence="13" id="KW-0436">Ligase</keyword>
<dbReference type="Gene3D" id="3.60.20.10">
    <property type="entry name" value="Glutamine Phosphoribosylpyrophosphate, subunit 1, domain 1"/>
    <property type="match status" value="1"/>
</dbReference>
<comment type="caution">
    <text evidence="13">The sequence shown here is derived from an EMBL/GenBank/DDBJ whole genome shotgun (WGS) entry which is preliminary data.</text>
</comment>